<reference evidence="1 2" key="1">
    <citation type="submission" date="2018-07" db="EMBL/GenBank/DDBJ databases">
        <title>Rhodosalinus sp. strain E84T genomic sequence and assembly.</title>
        <authorList>
            <person name="Liu Z.-W."/>
            <person name="Lu D.-C."/>
        </authorList>
    </citation>
    <scope>NUCLEOTIDE SEQUENCE [LARGE SCALE GENOMIC DNA]</scope>
    <source>
        <strain evidence="1 2">E84</strain>
    </source>
</reference>
<keyword evidence="1" id="KW-0808">Transferase</keyword>
<dbReference type="PANTHER" id="PTHR36978">
    <property type="entry name" value="P-LOOP CONTAINING NUCLEOTIDE TRIPHOSPHATE HYDROLASE"/>
    <property type="match status" value="1"/>
</dbReference>
<dbReference type="Gene3D" id="3.40.50.300">
    <property type="entry name" value="P-loop containing nucleotide triphosphate hydrolases"/>
    <property type="match status" value="1"/>
</dbReference>
<dbReference type="PANTHER" id="PTHR36978:SF4">
    <property type="entry name" value="P-LOOP CONTAINING NUCLEOSIDE TRIPHOSPHATE HYDROLASE PROTEIN"/>
    <property type="match status" value="1"/>
</dbReference>
<proteinExistence type="predicted"/>
<sequence length="207" mass="23114">MSRVRVVNLGLPKSGTTTFNKALAASGLTVADHRIRPRQTPDRALHGVFVGDLMYRGYFGSGDPLAFFEGFDAISETSVMRRGVNFWPQTDFGLIEALRERHPDLRFVATRRPTADICASMAGWSNMLDRLPVYEIPGLPRGYGREEDERARWIDAHYAFLARIFAGSDAYLELDVAAQDAAERLSAHLGLEIAWWGRANARRETAG</sequence>
<gene>
    <name evidence="1" type="ORF">DRV85_16360</name>
</gene>
<evidence type="ECO:0000313" key="2">
    <source>
        <dbReference type="Proteomes" id="UP000253370"/>
    </source>
</evidence>
<dbReference type="Proteomes" id="UP000253370">
    <property type="component" value="Unassembled WGS sequence"/>
</dbReference>
<dbReference type="EMBL" id="QNTQ01000018">
    <property type="protein sequence ID" value="RBI83380.1"/>
    <property type="molecule type" value="Genomic_DNA"/>
</dbReference>
<dbReference type="AlphaFoldDB" id="A0A365U516"/>
<protein>
    <submittedName>
        <fullName evidence="1">Sulfotransferase family protein</fullName>
    </submittedName>
</protein>
<dbReference type="RefSeq" id="WP_113290552.1">
    <property type="nucleotide sequence ID" value="NZ_QNTQ01000018.1"/>
</dbReference>
<name>A0A365U516_9RHOB</name>
<dbReference type="InterPro" id="IPR027417">
    <property type="entry name" value="P-loop_NTPase"/>
</dbReference>
<organism evidence="1 2">
    <name type="scientific">Rhodosalinus halophilus</name>
    <dbReference type="NCBI Taxonomy" id="2259333"/>
    <lineage>
        <taxon>Bacteria</taxon>
        <taxon>Pseudomonadati</taxon>
        <taxon>Pseudomonadota</taxon>
        <taxon>Alphaproteobacteria</taxon>
        <taxon>Rhodobacterales</taxon>
        <taxon>Paracoccaceae</taxon>
        <taxon>Rhodosalinus</taxon>
    </lineage>
</organism>
<dbReference type="SUPFAM" id="SSF52540">
    <property type="entry name" value="P-loop containing nucleoside triphosphate hydrolases"/>
    <property type="match status" value="1"/>
</dbReference>
<dbReference type="GO" id="GO:0016740">
    <property type="term" value="F:transferase activity"/>
    <property type="evidence" value="ECO:0007669"/>
    <property type="project" value="UniProtKB-KW"/>
</dbReference>
<dbReference type="OrthoDB" id="7833823at2"/>
<accession>A0A365U516</accession>
<comment type="caution">
    <text evidence="1">The sequence shown here is derived from an EMBL/GenBank/DDBJ whole genome shotgun (WGS) entry which is preliminary data.</text>
</comment>
<keyword evidence="2" id="KW-1185">Reference proteome</keyword>
<evidence type="ECO:0000313" key="1">
    <source>
        <dbReference type="EMBL" id="RBI83380.1"/>
    </source>
</evidence>